<feature type="compositionally biased region" description="Pro residues" evidence="1">
    <location>
        <begin position="211"/>
        <end position="223"/>
    </location>
</feature>
<dbReference type="InterPro" id="IPR046341">
    <property type="entry name" value="SET_dom_sf"/>
</dbReference>
<dbReference type="Pfam" id="PF00856">
    <property type="entry name" value="SET"/>
    <property type="match status" value="1"/>
</dbReference>
<evidence type="ECO:0000256" key="1">
    <source>
        <dbReference type="SAM" id="MobiDB-lite"/>
    </source>
</evidence>
<proteinExistence type="predicted"/>
<dbReference type="SUPFAM" id="SSF82199">
    <property type="entry name" value="SET domain"/>
    <property type="match status" value="1"/>
</dbReference>
<keyword evidence="4" id="KW-1185">Reference proteome</keyword>
<feature type="domain" description="SET" evidence="2">
    <location>
        <begin position="224"/>
        <end position="336"/>
    </location>
</feature>
<feature type="region of interest" description="Disordered" evidence="1">
    <location>
        <begin position="195"/>
        <end position="224"/>
    </location>
</feature>
<dbReference type="PROSITE" id="PS50280">
    <property type="entry name" value="SET"/>
    <property type="match status" value="1"/>
</dbReference>
<dbReference type="Gene3D" id="2.170.270.10">
    <property type="entry name" value="SET domain"/>
    <property type="match status" value="1"/>
</dbReference>
<dbReference type="Proteomes" id="UP000789595">
    <property type="component" value="Unassembled WGS sequence"/>
</dbReference>
<gene>
    <name evidence="3" type="ORF">PECAL_5P15710</name>
</gene>
<accession>A0A8J2SUC6</accession>
<evidence type="ECO:0000259" key="2">
    <source>
        <dbReference type="PROSITE" id="PS50280"/>
    </source>
</evidence>
<sequence length="373" mass="40248">MAAMEAPAMIAPFKPAAECDDRDVIHLKGFAARLDFADAATARQADALIDAVAAHKRSRPSLCVAWDGDAPADESFTRLLRRCASLGCGLIAFCYAADEAAFRKAWGPENLAIRGYVVEEPPDDVACRWAFLGVSALRATRATECLCLGGGPVALREFEASAAAFVLYEVSRRPRDGAGAPERSALLARASHERLRVVSTSEATGGGDEPATPPPPRPPPPPNADVVVQTSRLPGAGLGLFAVRAFAVGELVCEYTGTVLDSAARSLEDKSYLMRLGAGVFVDARTHYEVHARYINDCRDKRVHNVSFDKRPSERRALVVASRPIAAGDELYASYGPLYWLGADMRGEPSARLPESAVEALMAREREYWDGER</sequence>
<dbReference type="SMART" id="SM00317">
    <property type="entry name" value="SET"/>
    <property type="match status" value="1"/>
</dbReference>
<reference evidence="3" key="1">
    <citation type="submission" date="2021-11" db="EMBL/GenBank/DDBJ databases">
        <authorList>
            <consortium name="Genoscope - CEA"/>
            <person name="William W."/>
        </authorList>
    </citation>
    <scope>NUCLEOTIDE SEQUENCE</scope>
</reference>
<evidence type="ECO:0000313" key="3">
    <source>
        <dbReference type="EMBL" id="CAH0376990.1"/>
    </source>
</evidence>
<evidence type="ECO:0000313" key="4">
    <source>
        <dbReference type="Proteomes" id="UP000789595"/>
    </source>
</evidence>
<protein>
    <recommendedName>
        <fullName evidence="2">SET domain-containing protein</fullName>
    </recommendedName>
</protein>
<dbReference type="EMBL" id="CAKKNE010000005">
    <property type="protein sequence ID" value="CAH0376990.1"/>
    <property type="molecule type" value="Genomic_DNA"/>
</dbReference>
<dbReference type="InterPro" id="IPR001214">
    <property type="entry name" value="SET_dom"/>
</dbReference>
<dbReference type="OrthoDB" id="5560686at2759"/>
<comment type="caution">
    <text evidence="3">The sequence shown here is derived from an EMBL/GenBank/DDBJ whole genome shotgun (WGS) entry which is preliminary data.</text>
</comment>
<dbReference type="AlphaFoldDB" id="A0A8J2SUC6"/>
<organism evidence="3 4">
    <name type="scientific">Pelagomonas calceolata</name>
    <dbReference type="NCBI Taxonomy" id="35677"/>
    <lineage>
        <taxon>Eukaryota</taxon>
        <taxon>Sar</taxon>
        <taxon>Stramenopiles</taxon>
        <taxon>Ochrophyta</taxon>
        <taxon>Pelagophyceae</taxon>
        <taxon>Pelagomonadales</taxon>
        <taxon>Pelagomonadaceae</taxon>
        <taxon>Pelagomonas</taxon>
    </lineage>
</organism>
<name>A0A8J2SUC6_9STRA</name>